<organism evidence="2 3">
    <name type="scientific">Dendrobium chrysotoxum</name>
    <name type="common">Orchid</name>
    <dbReference type="NCBI Taxonomy" id="161865"/>
    <lineage>
        <taxon>Eukaryota</taxon>
        <taxon>Viridiplantae</taxon>
        <taxon>Streptophyta</taxon>
        <taxon>Embryophyta</taxon>
        <taxon>Tracheophyta</taxon>
        <taxon>Spermatophyta</taxon>
        <taxon>Magnoliopsida</taxon>
        <taxon>Liliopsida</taxon>
        <taxon>Asparagales</taxon>
        <taxon>Orchidaceae</taxon>
        <taxon>Epidendroideae</taxon>
        <taxon>Malaxideae</taxon>
        <taxon>Dendrobiinae</taxon>
        <taxon>Dendrobium</taxon>
    </lineage>
</organism>
<sequence length="347" mass="38776">MGGRGRSLKWMEEREERGQPWRRSFAWRLWEAEQAKWMAKPERVERRREKRRRWKRGWRREGRELGVGWRGRDGGKWEVIVVDGGEKNTHKEKNLLGHSNIQSNKTVLCSSYLLQCATNTSSTSFDDPPSSPAALTASLIFLAFSRIHLPSSPSITILTTSSTRSAATTSRRRSHSLTTKPTFNPSATSLALVGWSECIGHAITGTPAAHRLHARVPPAVAHEPARGSMGQHVQLRHPSPHHLPHPSTAFSKPAGNSRLLLSAVKMSARSASRRTQRNRCPLRRSPDASCSTCSSEVVEVVAKDTYTTEQGGCRSSHSKHKLGVIIVLLCRCINICKLFNKMIIIFI</sequence>
<reference evidence="2 3" key="1">
    <citation type="journal article" date="2021" name="Hortic Res">
        <title>Chromosome-scale assembly of the Dendrobium chrysotoxum genome enhances the understanding of orchid evolution.</title>
        <authorList>
            <person name="Zhang Y."/>
            <person name="Zhang G.Q."/>
            <person name="Zhang D."/>
            <person name="Liu X.D."/>
            <person name="Xu X.Y."/>
            <person name="Sun W.H."/>
            <person name="Yu X."/>
            <person name="Zhu X."/>
            <person name="Wang Z.W."/>
            <person name="Zhao X."/>
            <person name="Zhong W.Y."/>
            <person name="Chen H."/>
            <person name="Yin W.L."/>
            <person name="Huang T."/>
            <person name="Niu S.C."/>
            <person name="Liu Z.J."/>
        </authorList>
    </citation>
    <scope>NUCLEOTIDE SEQUENCE [LARGE SCALE GENOMIC DNA]</scope>
    <source>
        <strain evidence="2">Lindl</strain>
    </source>
</reference>
<feature type="region of interest" description="Disordered" evidence="1">
    <location>
        <begin position="163"/>
        <end position="182"/>
    </location>
</feature>
<feature type="region of interest" description="Disordered" evidence="1">
    <location>
        <begin position="231"/>
        <end position="253"/>
    </location>
</feature>
<dbReference type="EMBL" id="JAGFBR010000008">
    <property type="protein sequence ID" value="KAH0463339.1"/>
    <property type="molecule type" value="Genomic_DNA"/>
</dbReference>
<gene>
    <name evidence="2" type="ORF">IEQ34_007921</name>
</gene>
<dbReference type="AlphaFoldDB" id="A0AAV7H6R0"/>
<comment type="caution">
    <text evidence="2">The sequence shown here is derived from an EMBL/GenBank/DDBJ whole genome shotgun (WGS) entry which is preliminary data.</text>
</comment>
<evidence type="ECO:0000256" key="1">
    <source>
        <dbReference type="SAM" id="MobiDB-lite"/>
    </source>
</evidence>
<accession>A0AAV7H6R0</accession>
<evidence type="ECO:0000313" key="3">
    <source>
        <dbReference type="Proteomes" id="UP000775213"/>
    </source>
</evidence>
<proteinExistence type="predicted"/>
<evidence type="ECO:0000313" key="2">
    <source>
        <dbReference type="EMBL" id="KAH0463339.1"/>
    </source>
</evidence>
<keyword evidence="3" id="KW-1185">Reference proteome</keyword>
<dbReference type="Proteomes" id="UP000775213">
    <property type="component" value="Unassembled WGS sequence"/>
</dbReference>
<protein>
    <submittedName>
        <fullName evidence="2">Uncharacterized protein</fullName>
    </submittedName>
</protein>
<feature type="compositionally biased region" description="Basic residues" evidence="1">
    <location>
        <begin position="234"/>
        <end position="244"/>
    </location>
</feature>
<name>A0AAV7H6R0_DENCH</name>